<dbReference type="RefSeq" id="WP_379680130.1">
    <property type="nucleotide sequence ID" value="NZ_JBHMFE010000011.1"/>
</dbReference>
<evidence type="ECO:0000313" key="3">
    <source>
        <dbReference type="Proteomes" id="UP001589562"/>
    </source>
</evidence>
<protein>
    <submittedName>
        <fullName evidence="2">Uncharacterized protein</fullName>
    </submittedName>
</protein>
<evidence type="ECO:0000256" key="1">
    <source>
        <dbReference type="SAM" id="Phobius"/>
    </source>
</evidence>
<evidence type="ECO:0000313" key="2">
    <source>
        <dbReference type="EMBL" id="MFB9108531.1"/>
    </source>
</evidence>
<keyword evidence="1" id="KW-1133">Transmembrane helix</keyword>
<dbReference type="EMBL" id="JBHMFE010000011">
    <property type="protein sequence ID" value="MFB9108531.1"/>
    <property type="molecule type" value="Genomic_DNA"/>
</dbReference>
<name>A0ABV5H9F7_9FLAO</name>
<dbReference type="Proteomes" id="UP001589562">
    <property type="component" value="Unassembled WGS sequence"/>
</dbReference>
<keyword evidence="1" id="KW-0812">Transmembrane</keyword>
<keyword evidence="3" id="KW-1185">Reference proteome</keyword>
<accession>A0ABV5H9F7</accession>
<sequence>MLATLSKFIKINDLNVVGVIKREDYDIYNLLTIKKKANKISIVTKQTFETLEELNKSTDKKLPVLIVIEGKGVLNKEIDFDNEADVSWQKNIDHNAIYFTDLKGLKSNFISFCRKNIVEETISKFQKKGFQVIDVYIGSFLAALVNNVLKKEVLFSTNLRLEFEKEKLVGFTKQNEAVKTIDYQLGDETVSNIFLPLYGVIIHFFVKPKEVSKTANPALNSEELIYRKAFGFFGVIILAGFLTSLLMSYLMIQYYGTKNSELNLQTVYSNQSYQLILDLEAQKEKKLNILKESGVLSSKFLTYYGYEIIKSIPSDISLNELNIIPLKEEYKENKKAFFEAKTIIVKGETFREGSFNNWLEDLKNMKWLQRFEIISLKKDKKNKSIFEIKITLKNV</sequence>
<gene>
    <name evidence="2" type="ORF">ACFFVK_08070</name>
</gene>
<keyword evidence="1" id="KW-0472">Membrane</keyword>
<comment type="caution">
    <text evidence="2">The sequence shown here is derived from an EMBL/GenBank/DDBJ whole genome shotgun (WGS) entry which is preliminary data.</text>
</comment>
<feature type="transmembrane region" description="Helical" evidence="1">
    <location>
        <begin position="229"/>
        <end position="252"/>
    </location>
</feature>
<reference evidence="2 3" key="1">
    <citation type="submission" date="2024-09" db="EMBL/GenBank/DDBJ databases">
        <authorList>
            <person name="Sun Q."/>
            <person name="Mori K."/>
        </authorList>
    </citation>
    <scope>NUCLEOTIDE SEQUENCE [LARGE SCALE GENOMIC DNA]</scope>
    <source>
        <strain evidence="2 3">CECT 8365</strain>
    </source>
</reference>
<organism evidence="2 3">
    <name type="scientific">Flavobacterium gyeonganense</name>
    <dbReference type="NCBI Taxonomy" id="1310418"/>
    <lineage>
        <taxon>Bacteria</taxon>
        <taxon>Pseudomonadati</taxon>
        <taxon>Bacteroidota</taxon>
        <taxon>Flavobacteriia</taxon>
        <taxon>Flavobacteriales</taxon>
        <taxon>Flavobacteriaceae</taxon>
        <taxon>Flavobacterium</taxon>
    </lineage>
</organism>
<proteinExistence type="predicted"/>